<evidence type="ECO:0000313" key="1">
    <source>
        <dbReference type="EMBL" id="TYK30660.1"/>
    </source>
</evidence>
<proteinExistence type="predicted"/>
<comment type="caution">
    <text evidence="1">The sequence shown here is derived from an EMBL/GenBank/DDBJ whole genome shotgun (WGS) entry which is preliminary data.</text>
</comment>
<dbReference type="AlphaFoldDB" id="A0A5D3E4Z3"/>
<dbReference type="Proteomes" id="UP000321947">
    <property type="component" value="Unassembled WGS sequence"/>
</dbReference>
<evidence type="ECO:0000313" key="2">
    <source>
        <dbReference type="Proteomes" id="UP000321947"/>
    </source>
</evidence>
<name>A0A5D3E4Z3_CUCMM</name>
<reference evidence="1 2" key="1">
    <citation type="submission" date="2019-08" db="EMBL/GenBank/DDBJ databases">
        <title>Draft genome sequences of two oriental melons (Cucumis melo L. var makuwa).</title>
        <authorList>
            <person name="Kwon S.-Y."/>
        </authorList>
    </citation>
    <scope>NUCLEOTIDE SEQUENCE [LARGE SCALE GENOMIC DNA]</scope>
    <source>
        <strain evidence="2">cv. Chang Bougi</strain>
        <tissue evidence="1">Leaf</tissue>
    </source>
</reference>
<dbReference type="EMBL" id="SSTD01000331">
    <property type="protein sequence ID" value="TYK30660.1"/>
    <property type="molecule type" value="Genomic_DNA"/>
</dbReference>
<gene>
    <name evidence="1" type="ORF">E5676_scaffold84664G00870</name>
</gene>
<organism evidence="1 2">
    <name type="scientific">Cucumis melo var. makuwa</name>
    <name type="common">Oriental melon</name>
    <dbReference type="NCBI Taxonomy" id="1194695"/>
    <lineage>
        <taxon>Eukaryota</taxon>
        <taxon>Viridiplantae</taxon>
        <taxon>Streptophyta</taxon>
        <taxon>Embryophyta</taxon>
        <taxon>Tracheophyta</taxon>
        <taxon>Spermatophyta</taxon>
        <taxon>Magnoliopsida</taxon>
        <taxon>eudicotyledons</taxon>
        <taxon>Gunneridae</taxon>
        <taxon>Pentapetalae</taxon>
        <taxon>rosids</taxon>
        <taxon>fabids</taxon>
        <taxon>Cucurbitales</taxon>
        <taxon>Cucurbitaceae</taxon>
        <taxon>Benincaseae</taxon>
        <taxon>Cucumis</taxon>
    </lineage>
</organism>
<sequence>MNHNEERHNTDTVTDNTDNTAIVYPLETGTQAQTREESIGEGYDAIPLQTEENVYNVIQSSSLSTHPMVTRSKVVFSNLKTLIDYTEHEPTNAKEALKHPHWRKAMEEEFQGLKKNNTWTLTQKQNDQKTVGWFHQTPNIDYNETFSPVVKPVTIRMLLTIAPMKG</sequence>
<protein>
    <submittedName>
        <fullName evidence="1">Putative mitochondrial protein</fullName>
    </submittedName>
</protein>
<accession>A0A5D3E4Z3</accession>